<protein>
    <submittedName>
        <fullName evidence="2">Uncharacterized protein</fullName>
    </submittedName>
</protein>
<dbReference type="EMBL" id="GGEC01073812">
    <property type="protein sequence ID" value="MBX54296.1"/>
    <property type="molecule type" value="Transcribed_RNA"/>
</dbReference>
<reference evidence="2" key="1">
    <citation type="submission" date="2018-02" db="EMBL/GenBank/DDBJ databases">
        <title>Rhizophora mucronata_Transcriptome.</title>
        <authorList>
            <person name="Meera S.P."/>
            <person name="Sreeshan A."/>
            <person name="Augustine A."/>
        </authorList>
    </citation>
    <scope>NUCLEOTIDE SEQUENCE</scope>
    <source>
        <tissue evidence="2">Leaf</tissue>
    </source>
</reference>
<organism evidence="2">
    <name type="scientific">Rhizophora mucronata</name>
    <name type="common">Asiatic mangrove</name>
    <dbReference type="NCBI Taxonomy" id="61149"/>
    <lineage>
        <taxon>Eukaryota</taxon>
        <taxon>Viridiplantae</taxon>
        <taxon>Streptophyta</taxon>
        <taxon>Embryophyta</taxon>
        <taxon>Tracheophyta</taxon>
        <taxon>Spermatophyta</taxon>
        <taxon>Magnoliopsida</taxon>
        <taxon>eudicotyledons</taxon>
        <taxon>Gunneridae</taxon>
        <taxon>Pentapetalae</taxon>
        <taxon>rosids</taxon>
        <taxon>fabids</taxon>
        <taxon>Malpighiales</taxon>
        <taxon>Rhizophoraceae</taxon>
        <taxon>Rhizophora</taxon>
    </lineage>
</organism>
<proteinExistence type="predicted"/>
<feature type="compositionally biased region" description="Basic and acidic residues" evidence="1">
    <location>
        <begin position="1"/>
        <end position="25"/>
    </location>
</feature>
<accession>A0A2P2PHS9</accession>
<evidence type="ECO:0000256" key="1">
    <source>
        <dbReference type="SAM" id="MobiDB-lite"/>
    </source>
</evidence>
<evidence type="ECO:0000313" key="2">
    <source>
        <dbReference type="EMBL" id="MBX54296.1"/>
    </source>
</evidence>
<feature type="region of interest" description="Disordered" evidence="1">
    <location>
        <begin position="1"/>
        <end position="40"/>
    </location>
</feature>
<dbReference type="AlphaFoldDB" id="A0A2P2PHS9"/>
<name>A0A2P2PHS9_RHIMU</name>
<sequence length="40" mass="5030">MESVHRESGQRIESAREGTEREYKPKRYRWRSIHKEERIK</sequence>